<evidence type="ECO:0000313" key="8">
    <source>
        <dbReference type="RefSeq" id="XP_016478807.2"/>
    </source>
</evidence>
<dbReference type="PANTHER" id="PTHR37393:SF1">
    <property type="entry name" value="AT-RICH INTERACTIVE DOMAIN-CONTAINING PROTEIN 1A-LIKE"/>
    <property type="match status" value="1"/>
</dbReference>
<feature type="region of interest" description="Disordered" evidence="5">
    <location>
        <begin position="904"/>
        <end position="1090"/>
    </location>
</feature>
<evidence type="ECO:0000313" key="9">
    <source>
        <dbReference type="RefSeq" id="XP_016478808.2"/>
    </source>
</evidence>
<feature type="region of interest" description="Disordered" evidence="5">
    <location>
        <begin position="740"/>
        <end position="784"/>
    </location>
</feature>
<accession>A0A1S4APX4</accession>
<keyword evidence="1" id="KW-0479">Metal-binding</keyword>
<feature type="region of interest" description="Disordered" evidence="5">
    <location>
        <begin position="1337"/>
        <end position="1371"/>
    </location>
</feature>
<feature type="compositionally biased region" description="Polar residues" evidence="5">
    <location>
        <begin position="432"/>
        <end position="443"/>
    </location>
</feature>
<dbReference type="PROSITE" id="PS50089">
    <property type="entry name" value="ZF_RING_2"/>
    <property type="match status" value="1"/>
</dbReference>
<evidence type="ECO:0000259" key="6">
    <source>
        <dbReference type="PROSITE" id="PS50089"/>
    </source>
</evidence>
<evidence type="ECO:0000256" key="3">
    <source>
        <dbReference type="ARBA" id="ARBA00022833"/>
    </source>
</evidence>
<feature type="compositionally biased region" description="Polar residues" evidence="5">
    <location>
        <begin position="335"/>
        <end position="347"/>
    </location>
</feature>
<dbReference type="STRING" id="4097.A0A1S4APX4"/>
<gene>
    <name evidence="8 9" type="primary">LOC107800166</name>
</gene>
<dbReference type="SUPFAM" id="SSF57850">
    <property type="entry name" value="RING/U-box"/>
    <property type="match status" value="1"/>
</dbReference>
<dbReference type="InterPro" id="IPR013083">
    <property type="entry name" value="Znf_RING/FYVE/PHD"/>
</dbReference>
<feature type="compositionally biased region" description="Low complexity" evidence="5">
    <location>
        <begin position="204"/>
        <end position="216"/>
    </location>
</feature>
<dbReference type="SUPFAM" id="SSF49599">
    <property type="entry name" value="TRAF domain-like"/>
    <property type="match status" value="1"/>
</dbReference>
<name>A0A1S4APX4_TOBAC</name>
<dbReference type="InterPro" id="IPR017907">
    <property type="entry name" value="Znf_RING_CS"/>
</dbReference>
<feature type="compositionally biased region" description="Basic and acidic residues" evidence="5">
    <location>
        <begin position="740"/>
        <end position="764"/>
    </location>
</feature>
<feature type="compositionally biased region" description="Low complexity" evidence="5">
    <location>
        <begin position="535"/>
        <end position="555"/>
    </location>
</feature>
<organism evidence="7 8">
    <name type="scientific">Nicotiana tabacum</name>
    <name type="common">Common tobacco</name>
    <dbReference type="NCBI Taxonomy" id="4097"/>
    <lineage>
        <taxon>Eukaryota</taxon>
        <taxon>Viridiplantae</taxon>
        <taxon>Streptophyta</taxon>
        <taxon>Embryophyta</taxon>
        <taxon>Tracheophyta</taxon>
        <taxon>Spermatophyta</taxon>
        <taxon>Magnoliopsida</taxon>
        <taxon>eudicotyledons</taxon>
        <taxon>Gunneridae</taxon>
        <taxon>Pentapetalae</taxon>
        <taxon>asterids</taxon>
        <taxon>lamiids</taxon>
        <taxon>Solanales</taxon>
        <taxon>Solanaceae</taxon>
        <taxon>Nicotianoideae</taxon>
        <taxon>Nicotianeae</taxon>
        <taxon>Nicotiana</taxon>
    </lineage>
</organism>
<feature type="compositionally biased region" description="Low complexity" evidence="5">
    <location>
        <begin position="300"/>
        <end position="333"/>
    </location>
</feature>
<dbReference type="RefSeq" id="XP_016478807.2">
    <property type="nucleotide sequence ID" value="XM_016623321.2"/>
</dbReference>
<feature type="compositionally biased region" description="Pro residues" evidence="5">
    <location>
        <begin position="358"/>
        <end position="370"/>
    </location>
</feature>
<feature type="region of interest" description="Disordered" evidence="5">
    <location>
        <begin position="148"/>
        <end position="217"/>
    </location>
</feature>
<dbReference type="OMA" id="LICPNEA"/>
<feature type="compositionally biased region" description="Basic and acidic residues" evidence="5">
    <location>
        <begin position="666"/>
        <end position="687"/>
    </location>
</feature>
<dbReference type="KEGG" id="nta:107800166"/>
<feature type="compositionally biased region" description="Pro residues" evidence="5">
    <location>
        <begin position="268"/>
        <end position="299"/>
    </location>
</feature>
<dbReference type="PANTHER" id="PTHR37393">
    <property type="entry name" value="AT-RICH INTERACTIVE DOMAIN-CONTAINING PROTEIN 1A-LIKE"/>
    <property type="match status" value="1"/>
</dbReference>
<dbReference type="InterPro" id="IPR001841">
    <property type="entry name" value="Znf_RING"/>
</dbReference>
<sequence length="1371" mass="150210">MGFDIECIVDIHTYPGEYFCPVCRTLVFPNEALQSQCTHLYCKPCLAHVANGSRACPYDGYLVTEADSKPLIESDKTLAESIGKVKVRCLYHRSGCTWEGPLSECTSHCSGCSFGNSPVICNRCGVQIVHRQVHEHAQSCPGVYPAQQAANGAQDNPSSGAATTAAGDDSNQTTTHSGTPASQTPNPQSTTASLLHGQDPNQQTSASSLAPATASAGVPTSDQWYQQQYQQYVQQYAGYDPYQQQTYQQYYPYQQQPVQQYQQQPPIYMQPPAQPQTPIPAQPQSQPQPQPLNPLPQPQIQPQMQALPKGPTQPQVQAVAQQHQNQVQVNPQQQLPPTGQSHTQIPSQIFPASHAQPPTQPPPYPQPYPMQPHSQHNVQVPQYQQHPAQVHPPQSSQAQPQPFVHQPHSQLQPQINVQHHQQSHGQFRPPQAGQSAHGQTQTLHSTANAVSGYNSYPQPQPMQQMPIGFTQQTPIRPHLTSGPIPPVQTHSQVPQQPPLRANQQWGLVPSQGQTPAQSQLYPAPQAGHLIQQHPVQPNQQPMSQQYSQQQAFPGPLQSQSHQQGHLTHQQPLQSQFRPQGLPSVVPQNTHTYIQPHQNVSLPPPPQLQQSQTYIGRPGMQNHVQAISQAHGGYNTAPQVRSVQPASSQPQLNPSYGNHMSNELESMDQKKRSALESHGDQLPDKTAGRPEVGVPFQDNAQNDLISSAAKSTDAMAPRFEADLNAEQQKLKKTVDEYRQRASSDIHVHKGDSDELMGKRTVKEEGNENSLEPRSANKSADVTVKPEKDAYDDAPKELDNSLANHASSDAADGSIMNLNAGRNSHDVAVDRGGFQQYGHEMPPPNSGPSSQQRPFGPMIIPPMPPPGCAPHAQVPRYPPTAMMPSGDVPQSCQPLNSRDHHPQFLKQPSNASVGAIPGPGSTTPFGRGPGQFPPAGDYREEIKGMGRAPLSGPEIPSGTQHSVNPAESEMFQNQSNQFDGNQPNPFPPGSFEKVPFGQSRSMESARNKRLKAPMGEHLSPLPVPHDQASRPLDKPPRGLVYDSGSKLEVSAGVPPNRLLPPYHPPGSMHFKDSGEREAQLGPHDDDRRRAGPGFGVHQISYMSARNPDGEVFNIPPRGFRSHSGFEDIGGREPCQFIEGPKPLNFPSNVAGGLFSDGRFQPLPGHSHGLEVDGVGDLRGTEHTTFIRPYNHVHSGDMFGKDVPNHLHHLEPLDPQKLPSHLRFAEPAGFGTFAGRAYRGELSGPGDFPGFGEQVGCNKPGIPRFGEPGFRSRYPVPGFPNDGLYAGDMDSFDRPRKRKPVSMGWCRICKVDCETVEGLDVHSQTREHQDMAMDMVRTIKEQNRKKQKTFSDRAAVEEKGKPRKAVFEGRGRKA</sequence>
<evidence type="ECO:0000256" key="4">
    <source>
        <dbReference type="PROSITE-ProRule" id="PRU00175"/>
    </source>
</evidence>
<reference evidence="8 9" key="2">
    <citation type="submission" date="2025-08" db="UniProtKB">
        <authorList>
            <consortium name="RefSeq"/>
        </authorList>
    </citation>
    <scope>IDENTIFICATION</scope>
    <source>
        <tissue evidence="8 9">Leaf</tissue>
    </source>
</reference>
<feature type="compositionally biased region" description="Polar residues" evidence="5">
    <location>
        <begin position="407"/>
        <end position="425"/>
    </location>
</feature>
<dbReference type="GeneID" id="107800166"/>
<feature type="region of interest" description="Disordered" evidence="5">
    <location>
        <begin position="267"/>
        <end position="443"/>
    </location>
</feature>
<proteinExistence type="predicted"/>
<protein>
    <submittedName>
        <fullName evidence="8 9">Uncharacterized protein LOC107800166</fullName>
    </submittedName>
</protein>
<dbReference type="Proteomes" id="UP000790787">
    <property type="component" value="Chromosome 2"/>
</dbReference>
<dbReference type="Gene3D" id="3.30.40.10">
    <property type="entry name" value="Zinc/RING finger domain, C3HC4 (zinc finger)"/>
    <property type="match status" value="1"/>
</dbReference>
<dbReference type="PaxDb" id="4097-A0A1S4APX4"/>
<keyword evidence="7" id="KW-1185">Reference proteome</keyword>
<keyword evidence="2 4" id="KW-0863">Zinc-finger</keyword>
<feature type="compositionally biased region" description="Low complexity" evidence="5">
    <location>
        <begin position="371"/>
        <end position="402"/>
    </location>
</feature>
<evidence type="ECO:0000256" key="1">
    <source>
        <dbReference type="ARBA" id="ARBA00022723"/>
    </source>
</evidence>
<feature type="compositionally biased region" description="Polar residues" evidence="5">
    <location>
        <begin position="556"/>
        <end position="577"/>
    </location>
</feature>
<feature type="compositionally biased region" description="Polar residues" evidence="5">
    <location>
        <begin position="635"/>
        <end position="663"/>
    </location>
</feature>
<evidence type="ECO:0000256" key="5">
    <source>
        <dbReference type="SAM" id="MobiDB-lite"/>
    </source>
</evidence>
<feature type="compositionally biased region" description="Polar residues" evidence="5">
    <location>
        <begin position="148"/>
        <end position="162"/>
    </location>
</feature>
<feature type="compositionally biased region" description="Basic and acidic residues" evidence="5">
    <location>
        <begin position="1067"/>
        <end position="1087"/>
    </location>
</feature>
<feature type="compositionally biased region" description="Polar residues" evidence="5">
    <location>
        <begin position="169"/>
        <end position="203"/>
    </location>
</feature>
<dbReference type="GO" id="GO:0008270">
    <property type="term" value="F:zinc ion binding"/>
    <property type="evidence" value="ECO:0007669"/>
    <property type="project" value="UniProtKB-KW"/>
</dbReference>
<feature type="compositionally biased region" description="Basic and acidic residues" evidence="5">
    <location>
        <begin position="1025"/>
        <end position="1034"/>
    </location>
</feature>
<evidence type="ECO:0000313" key="7">
    <source>
        <dbReference type="Proteomes" id="UP000790787"/>
    </source>
</evidence>
<dbReference type="PROSITE" id="PS00518">
    <property type="entry name" value="ZF_RING_1"/>
    <property type="match status" value="1"/>
</dbReference>
<dbReference type="OrthoDB" id="9049620at2759"/>
<evidence type="ECO:0000256" key="2">
    <source>
        <dbReference type="ARBA" id="ARBA00022771"/>
    </source>
</evidence>
<feature type="compositionally biased region" description="Polar residues" evidence="5">
    <location>
        <begin position="955"/>
        <end position="981"/>
    </location>
</feature>
<feature type="region of interest" description="Disordered" evidence="5">
    <location>
        <begin position="635"/>
        <end position="696"/>
    </location>
</feature>
<dbReference type="RefSeq" id="XP_016478808.2">
    <property type="nucleotide sequence ID" value="XM_016623322.2"/>
</dbReference>
<reference evidence="7" key="1">
    <citation type="journal article" date="2014" name="Nat. Commun.">
        <title>The tobacco genome sequence and its comparison with those of tomato and potato.</title>
        <authorList>
            <person name="Sierro N."/>
            <person name="Battey J.N."/>
            <person name="Ouadi S."/>
            <person name="Bakaher N."/>
            <person name="Bovet L."/>
            <person name="Willig A."/>
            <person name="Goepfert S."/>
            <person name="Peitsch M.C."/>
            <person name="Ivanov N.V."/>
        </authorList>
    </citation>
    <scope>NUCLEOTIDE SEQUENCE [LARGE SCALE GENOMIC DNA]</scope>
</reference>
<feature type="region of interest" description="Disordered" evidence="5">
    <location>
        <begin position="535"/>
        <end position="587"/>
    </location>
</feature>
<feature type="domain" description="RING-type" evidence="6">
    <location>
        <begin position="20"/>
        <end position="59"/>
    </location>
</feature>
<feature type="compositionally biased region" description="Polar residues" evidence="5">
    <location>
        <begin position="766"/>
        <end position="778"/>
    </location>
</feature>
<feature type="region of interest" description="Disordered" evidence="5">
    <location>
        <begin position="473"/>
        <end position="497"/>
    </location>
</feature>
<keyword evidence="3" id="KW-0862">Zinc</keyword>